<dbReference type="KEGG" id="vg:14515349"/>
<dbReference type="Pfam" id="PF14528">
    <property type="entry name" value="LAGLIDADG_3"/>
    <property type="match status" value="1"/>
</dbReference>
<dbReference type="CDD" id="cd00081">
    <property type="entry name" value="Hint"/>
    <property type="match status" value="1"/>
</dbReference>
<dbReference type="Gene3D" id="3.20.70.20">
    <property type="match status" value="2"/>
</dbReference>
<evidence type="ECO:0000313" key="6">
    <source>
        <dbReference type="Proteomes" id="UP000010999"/>
    </source>
</evidence>
<feature type="domain" description="DOD-type homing endonuclease" evidence="4">
    <location>
        <begin position="276"/>
        <end position="364"/>
    </location>
</feature>
<dbReference type="SMART" id="SM00306">
    <property type="entry name" value="HintN"/>
    <property type="match status" value="1"/>
</dbReference>
<dbReference type="PROSITE" id="PS50817">
    <property type="entry name" value="INTEIN_N_TER"/>
    <property type="match status" value="1"/>
</dbReference>
<protein>
    <submittedName>
        <fullName evidence="5">Ribonucleoside triphosphate reductase alpha chain</fullName>
    </submittedName>
</protein>
<dbReference type="Pfam" id="PF02867">
    <property type="entry name" value="Ribonuc_red_lgC"/>
    <property type="match status" value="1"/>
</dbReference>
<dbReference type="GO" id="GO:0009263">
    <property type="term" value="P:deoxyribonucleotide biosynthetic process"/>
    <property type="evidence" value="ECO:0007669"/>
    <property type="project" value="TreeGrafter"/>
</dbReference>
<dbReference type="InterPro" id="IPR004042">
    <property type="entry name" value="Intein_endonuc_central"/>
</dbReference>
<evidence type="ECO:0000256" key="3">
    <source>
        <dbReference type="ARBA" id="ARBA00023000"/>
    </source>
</evidence>
<reference evidence="5 6" key="2">
    <citation type="journal article" date="2012" name="PLoS Genet.">
        <title>Viral evasion of a bacterial suicide system by RNA-based molecular mimicry enables infectious altruism.</title>
        <authorList>
            <person name="Blower T.R."/>
            <person name="Evans T.J."/>
            <person name="Przybilski R."/>
            <person name="Fineran P.C."/>
            <person name="Salmond G.P."/>
        </authorList>
    </citation>
    <scope>NUCLEOTIDE SEQUENCE [LARGE SCALE GENOMIC DNA]</scope>
</reference>
<dbReference type="GO" id="GO:0005524">
    <property type="term" value="F:ATP binding"/>
    <property type="evidence" value="ECO:0007669"/>
    <property type="project" value="TreeGrafter"/>
</dbReference>
<gene>
    <name evidence="5" type="ORF">phiTE_154</name>
</gene>
<evidence type="ECO:0000259" key="4">
    <source>
        <dbReference type="PROSITE" id="PS50819"/>
    </source>
</evidence>
<dbReference type="PANTHER" id="PTHR11573">
    <property type="entry name" value="RIBONUCLEOSIDE-DIPHOSPHATE REDUCTASE LARGE CHAIN"/>
    <property type="match status" value="1"/>
</dbReference>
<dbReference type="InterPro" id="IPR000788">
    <property type="entry name" value="RNR_lg_C"/>
</dbReference>
<dbReference type="EMBL" id="JQ015307">
    <property type="protein sequence ID" value="AEZ66320.1"/>
    <property type="molecule type" value="Genomic_DNA"/>
</dbReference>
<dbReference type="SUPFAM" id="SSF51998">
    <property type="entry name" value="PFL-like glycyl radical enzymes"/>
    <property type="match status" value="1"/>
</dbReference>
<evidence type="ECO:0000256" key="2">
    <source>
        <dbReference type="ARBA" id="ARBA00022813"/>
    </source>
</evidence>
<dbReference type="GO" id="GO:0004519">
    <property type="term" value="F:endonuclease activity"/>
    <property type="evidence" value="ECO:0007669"/>
    <property type="project" value="InterPro"/>
</dbReference>
<dbReference type="GO" id="GO:0016539">
    <property type="term" value="P:intein-mediated protein splicing"/>
    <property type="evidence" value="ECO:0007669"/>
    <property type="project" value="InterPro"/>
</dbReference>
<proteinExistence type="inferred from homology"/>
<dbReference type="Gene3D" id="2.170.16.10">
    <property type="entry name" value="Hedgehog/Intein (Hint) domain"/>
    <property type="match status" value="1"/>
</dbReference>
<keyword evidence="3" id="KW-0651">Protein splicing</keyword>
<dbReference type="Proteomes" id="UP000010999">
    <property type="component" value="Segment"/>
</dbReference>
<dbReference type="InterPro" id="IPR006142">
    <property type="entry name" value="INTEIN"/>
</dbReference>
<dbReference type="InterPro" id="IPR039718">
    <property type="entry name" value="Rrm1"/>
</dbReference>
<evidence type="ECO:0000256" key="1">
    <source>
        <dbReference type="ARBA" id="ARBA00010406"/>
    </source>
</evidence>
<dbReference type="OrthoDB" id="2980at10239"/>
<comment type="similarity">
    <text evidence="1">Belongs to the ribonucleoside diphosphate reductase large chain family.</text>
</comment>
<dbReference type="InterPro" id="IPR027434">
    <property type="entry name" value="Homing_endonucl"/>
</dbReference>
<dbReference type="InterPro" id="IPR006141">
    <property type="entry name" value="Intein_N"/>
</dbReference>
<dbReference type="InterPro" id="IPR004860">
    <property type="entry name" value="LAGLIDADG_dom"/>
</dbReference>
<dbReference type="PANTHER" id="PTHR11573:SF6">
    <property type="entry name" value="RIBONUCLEOSIDE-DIPHOSPHATE REDUCTASE LARGE SUBUNIT"/>
    <property type="match status" value="1"/>
</dbReference>
<dbReference type="NCBIfam" id="TIGR01445">
    <property type="entry name" value="intein_Nterm"/>
    <property type="match status" value="1"/>
</dbReference>
<dbReference type="GO" id="GO:0004748">
    <property type="term" value="F:ribonucleoside-diphosphate reductase activity, thioredoxin disulfide as acceptor"/>
    <property type="evidence" value="ECO:0007669"/>
    <property type="project" value="TreeGrafter"/>
</dbReference>
<keyword evidence="6" id="KW-1185">Reference proteome</keyword>
<dbReference type="Gene3D" id="3.10.28.10">
    <property type="entry name" value="Homing endonucleases"/>
    <property type="match status" value="1"/>
</dbReference>
<dbReference type="PRINTS" id="PR00379">
    <property type="entry name" value="INTEIN"/>
</dbReference>
<evidence type="ECO:0000313" key="5">
    <source>
        <dbReference type="EMBL" id="AEZ66320.1"/>
    </source>
</evidence>
<reference evidence="6" key="1">
    <citation type="submission" date="2011-11" db="EMBL/GenBank/DDBJ databases">
        <title>Escape from toxin-antitoxin mediated abortive infection can occur by recombination within a generalized transducing phage of Pectobacterium atrosepticum.</title>
        <authorList>
            <person name="Blower T.R."/>
            <person name="Evans T.J."/>
            <person name="Przybilski R."/>
            <person name="Fineran P.C."/>
            <person name="Salmond G.P.C."/>
        </authorList>
    </citation>
    <scope>NUCLEOTIDE SEQUENCE [LARGE SCALE GENOMIC DNA]</scope>
</reference>
<dbReference type="GeneID" id="14515349"/>
<dbReference type="PROSITE" id="PS50819">
    <property type="entry name" value="INTEIN_ENDONUCLEASE"/>
    <property type="match status" value="1"/>
</dbReference>
<accession>K9L570</accession>
<sequence length="783" mass="88085">MWHWDFESLIVLKNNRGTESTRARHVDYGLQLNKMLYSRLQQGKNITLFHPNAAEGKLYEYFFSNQEKFQQLYEELEADPSVAKKTISAADAFSVFGQERSQTGRIYVQHVDHCNTNSPFDPEQAPVKQSNLCVAPETKILTDEGYVEIHTKEGQVVNVWNGEEFSKTTVVRTGTDQKLVWVKTDSGQELDCTPYHKFYVQRGYVRGSGENRLQIVEVRAIDLKPGDKLIKFDLPVIEGSEELPFAYENGFYSGDGCEVKKGIEQRVYLYHEKQDLLGEFRGKPHISVSETQNRTVVTYWGKLRDKFFVPGVNYSVKSRLEWLAGFSDSDGTVIRNGSSVGVSLSNTNKDFLKEIQLLLQTLGVESKVKLAVEEGMQTLPLNDGSGKGGEFHCQTTYRLTLNGYSLGVLVAQGLKFNRLDTSGAGTANRSAAHFIKVESVVDKGRVSDTFCFAESKRHMGMFNGILTGQCMEIALPTHPITDINDPNDPGEVALCTLSAINLGKIEKLEDMREPVRTLVRALDRLLDYQNYPVLAAEKTKLRRTLGIGWTNLAYYLAKRGLKYSDPRSANAVHELAEAFQYYLLEASVDLAKELGKCDLFHETTYSQGILPIDRYKKEVDGLHTAELKMDWEKLRIDIAIHGLRNSTLSTMMPCETSSQITNSTNGFEPPRDAISFKKSAAGMLPVLVPGVGDPSVVYEYKWDMASPIPYLTLVAIMQKFIDQAASANTFYKPWDFPNGKLPIKVVLRDIMWAYKHGLKTLYYQETKDGNDQDDGCDSGACRL</sequence>
<dbReference type="SUPFAM" id="SSF51294">
    <property type="entry name" value="Hedgehog/intein (Hint) domain"/>
    <property type="match status" value="1"/>
</dbReference>
<keyword evidence="2" id="KW-0068">Autocatalytic cleavage</keyword>
<dbReference type="SUPFAM" id="SSF55608">
    <property type="entry name" value="Homing endonucleases"/>
    <property type="match status" value="1"/>
</dbReference>
<name>K9L570_9CAUD</name>
<organism evidence="5 6">
    <name type="scientific">Pectobacterium phage phiTE</name>
    <dbReference type="NCBI Taxonomy" id="1116482"/>
    <lineage>
        <taxon>Viruses</taxon>
        <taxon>Duplodnaviria</taxon>
        <taxon>Heunggongvirae</taxon>
        <taxon>Uroviricota</taxon>
        <taxon>Caudoviricetes</taxon>
        <taxon>Vequintavirinae</taxon>
        <taxon>Certrevirus</taxon>
        <taxon>Certrevirus phiTE</taxon>
    </lineage>
</organism>
<dbReference type="InterPro" id="IPR003587">
    <property type="entry name" value="Hint_dom_N"/>
</dbReference>
<dbReference type="InterPro" id="IPR036844">
    <property type="entry name" value="Hint_dom_sf"/>
</dbReference>
<dbReference type="RefSeq" id="YP_007392616.1">
    <property type="nucleotide sequence ID" value="NC_020201.1"/>
</dbReference>